<dbReference type="Proteomes" id="UP001604277">
    <property type="component" value="Unassembled WGS sequence"/>
</dbReference>
<dbReference type="Pfam" id="PF05340">
    <property type="entry name" value="DUF740"/>
    <property type="match status" value="1"/>
</dbReference>
<protein>
    <submittedName>
        <fullName evidence="1">Uncharacterized protein</fullName>
    </submittedName>
</protein>
<dbReference type="AlphaFoldDB" id="A0ABD1VMA5"/>
<accession>A0ABD1VMA5</accession>
<proteinExistence type="predicted"/>
<sequence length="280" mass="31928">MCLMSFSSSSGDHSPLFTFVCCNTDTGKIYRDQVSHHFQMRSSRSSFTQQRRKSCDIRSDQSSLAHVFDNDDEKNGSNGCSKVESKNLELSRVTYTVIETSEEKRSSEEIRVSRNALVALDVNDIDNGDEIEEGEFKTIKEYIDLEFHIKNNKSKDLRGIACNLLGAASVFTKKLQKWRQKNKMKKPNNNRNCETIDSCGCNDVFSNMGKSRKTQSDTGRKRSCDTEPRFSVDAGRISFDEPRASWDGYIIARTIHCTSYRVPLRKIWGWGGGLKKIIHF</sequence>
<dbReference type="PANTHER" id="PTHR31659">
    <property type="entry name" value="PROTEIN: UPF0503-LIKE PROTEIN, PUTATIVE (DUF740)-RELATED"/>
    <property type="match status" value="1"/>
</dbReference>
<dbReference type="PANTHER" id="PTHR31659:SF0">
    <property type="entry name" value="EMB|CAB61945.1"/>
    <property type="match status" value="1"/>
</dbReference>
<name>A0ABD1VMA5_9LAMI</name>
<comment type="caution">
    <text evidence="1">The sequence shown here is derived from an EMBL/GenBank/DDBJ whole genome shotgun (WGS) entry which is preliminary data.</text>
</comment>
<evidence type="ECO:0000313" key="2">
    <source>
        <dbReference type="Proteomes" id="UP001604277"/>
    </source>
</evidence>
<organism evidence="1 2">
    <name type="scientific">Forsythia ovata</name>
    <dbReference type="NCBI Taxonomy" id="205694"/>
    <lineage>
        <taxon>Eukaryota</taxon>
        <taxon>Viridiplantae</taxon>
        <taxon>Streptophyta</taxon>
        <taxon>Embryophyta</taxon>
        <taxon>Tracheophyta</taxon>
        <taxon>Spermatophyta</taxon>
        <taxon>Magnoliopsida</taxon>
        <taxon>eudicotyledons</taxon>
        <taxon>Gunneridae</taxon>
        <taxon>Pentapetalae</taxon>
        <taxon>asterids</taxon>
        <taxon>lamiids</taxon>
        <taxon>Lamiales</taxon>
        <taxon>Oleaceae</taxon>
        <taxon>Forsythieae</taxon>
        <taxon>Forsythia</taxon>
    </lineage>
</organism>
<keyword evidence="2" id="KW-1185">Reference proteome</keyword>
<dbReference type="InterPro" id="IPR008004">
    <property type="entry name" value="OCTOPUS-like"/>
</dbReference>
<dbReference type="EMBL" id="JBFOLJ010000005">
    <property type="protein sequence ID" value="KAL2538480.1"/>
    <property type="molecule type" value="Genomic_DNA"/>
</dbReference>
<gene>
    <name evidence="1" type="ORF">Fot_19871</name>
</gene>
<reference evidence="2" key="1">
    <citation type="submission" date="2024-07" db="EMBL/GenBank/DDBJ databases">
        <title>Two chromosome-level genome assemblies of Korean endemic species Abeliophyllum distichum and Forsythia ovata (Oleaceae).</title>
        <authorList>
            <person name="Jang H."/>
        </authorList>
    </citation>
    <scope>NUCLEOTIDE SEQUENCE [LARGE SCALE GENOMIC DNA]</scope>
</reference>
<evidence type="ECO:0000313" key="1">
    <source>
        <dbReference type="EMBL" id="KAL2538480.1"/>
    </source>
</evidence>